<organism evidence="1 2">
    <name type="scientific">Dentiscutata heterogama</name>
    <dbReference type="NCBI Taxonomy" id="1316150"/>
    <lineage>
        <taxon>Eukaryota</taxon>
        <taxon>Fungi</taxon>
        <taxon>Fungi incertae sedis</taxon>
        <taxon>Mucoromycota</taxon>
        <taxon>Glomeromycotina</taxon>
        <taxon>Glomeromycetes</taxon>
        <taxon>Diversisporales</taxon>
        <taxon>Gigasporaceae</taxon>
        <taxon>Dentiscutata</taxon>
    </lineage>
</organism>
<evidence type="ECO:0000313" key="2">
    <source>
        <dbReference type="Proteomes" id="UP000789702"/>
    </source>
</evidence>
<evidence type="ECO:0000313" key="1">
    <source>
        <dbReference type="EMBL" id="CAG8641011.1"/>
    </source>
</evidence>
<dbReference type="EMBL" id="CAJVPU010014563">
    <property type="protein sequence ID" value="CAG8641011.1"/>
    <property type="molecule type" value="Genomic_DNA"/>
</dbReference>
<sequence>VEQLKPNLFNWAYKLEYWTYIFQFELFELINYKDYEVAQHW</sequence>
<comment type="caution">
    <text evidence="1">The sequence shown here is derived from an EMBL/GenBank/DDBJ whole genome shotgun (WGS) entry which is preliminary data.</text>
</comment>
<dbReference type="Proteomes" id="UP000789702">
    <property type="component" value="Unassembled WGS sequence"/>
</dbReference>
<feature type="non-terminal residue" evidence="1">
    <location>
        <position position="1"/>
    </location>
</feature>
<keyword evidence="2" id="KW-1185">Reference proteome</keyword>
<proteinExistence type="predicted"/>
<name>A0ACA9N864_9GLOM</name>
<reference evidence="1" key="1">
    <citation type="submission" date="2021-06" db="EMBL/GenBank/DDBJ databases">
        <authorList>
            <person name="Kallberg Y."/>
            <person name="Tangrot J."/>
            <person name="Rosling A."/>
        </authorList>
    </citation>
    <scope>NUCLEOTIDE SEQUENCE</scope>
    <source>
        <strain evidence="1">IL203A</strain>
    </source>
</reference>
<gene>
    <name evidence="1" type="ORF">DHETER_LOCUS8845</name>
</gene>
<accession>A0ACA9N864</accession>
<protein>
    <submittedName>
        <fullName evidence="1">2235_t:CDS:1</fullName>
    </submittedName>
</protein>